<evidence type="ECO:0000256" key="1">
    <source>
        <dbReference type="SAM" id="MobiDB-lite"/>
    </source>
</evidence>
<dbReference type="AlphaFoldDB" id="A0A9X2NHF3"/>
<feature type="domain" description="Recombinase zinc beta ribbon" evidence="2">
    <location>
        <begin position="137"/>
        <end position="190"/>
    </location>
</feature>
<feature type="compositionally biased region" description="Polar residues" evidence="1">
    <location>
        <begin position="219"/>
        <end position="230"/>
    </location>
</feature>
<dbReference type="EMBL" id="JAMXQV010000022">
    <property type="protein sequence ID" value="MCR6487903.1"/>
    <property type="molecule type" value="Genomic_DNA"/>
</dbReference>
<comment type="caution">
    <text evidence="3">The sequence shown here is derived from an EMBL/GenBank/DDBJ whole genome shotgun (WGS) entry which is preliminary data.</text>
</comment>
<feature type="compositionally biased region" description="Polar residues" evidence="1">
    <location>
        <begin position="1"/>
        <end position="16"/>
    </location>
</feature>
<sequence>MSSCTAANLSTPAPNQTRRRRWVRRLQRLAPTPEPHPTSPGCSVSVSPGTASPGTSTSAVSPVRRVRPGPQPAPNPRRLDAAHRRRHRREPALYRSADLESPGERVRRTSLRVGVVTAQRIRAARLASDGRARRFALAGLIRCGVCDRRLDSHWNHGRPTYRCHHGYTSPQSPGRPRPKTRYIRENHLVDEISIRLGDEGNDGDRSLIGHVSDVWQQRCTTQERSSSTTAPDGACRTSIRAELRSPQPQDRVSRSVG</sequence>
<evidence type="ECO:0000259" key="2">
    <source>
        <dbReference type="Pfam" id="PF13408"/>
    </source>
</evidence>
<dbReference type="InterPro" id="IPR025827">
    <property type="entry name" value="Zn_ribbon_recom_dom"/>
</dbReference>
<feature type="compositionally biased region" description="Low complexity" evidence="1">
    <location>
        <begin position="45"/>
        <end position="63"/>
    </location>
</feature>
<accession>A0A9X2NHF3</accession>
<dbReference type="RefSeq" id="WP_257924634.1">
    <property type="nucleotide sequence ID" value="NZ_JAMXQV010000022.1"/>
</dbReference>
<dbReference type="Proteomes" id="UP001144096">
    <property type="component" value="Unassembled WGS sequence"/>
</dbReference>
<gene>
    <name evidence="3" type="ORF">M8542_34265</name>
</gene>
<keyword evidence="4" id="KW-1185">Reference proteome</keyword>
<evidence type="ECO:0000313" key="4">
    <source>
        <dbReference type="Proteomes" id="UP001144096"/>
    </source>
</evidence>
<evidence type="ECO:0000313" key="3">
    <source>
        <dbReference type="EMBL" id="MCR6487903.1"/>
    </source>
</evidence>
<feature type="compositionally biased region" description="Polar residues" evidence="1">
    <location>
        <begin position="246"/>
        <end position="257"/>
    </location>
</feature>
<organism evidence="3 4">
    <name type="scientific">Amycolatopsis iheyensis</name>
    <dbReference type="NCBI Taxonomy" id="2945988"/>
    <lineage>
        <taxon>Bacteria</taxon>
        <taxon>Bacillati</taxon>
        <taxon>Actinomycetota</taxon>
        <taxon>Actinomycetes</taxon>
        <taxon>Pseudonocardiales</taxon>
        <taxon>Pseudonocardiaceae</taxon>
        <taxon>Amycolatopsis</taxon>
    </lineage>
</organism>
<feature type="compositionally biased region" description="Basic residues" evidence="1">
    <location>
        <begin position="17"/>
        <end position="27"/>
    </location>
</feature>
<name>A0A9X2NHF3_9PSEU</name>
<reference evidence="3" key="1">
    <citation type="submission" date="2022-06" db="EMBL/GenBank/DDBJ databases">
        <title>Amycolatopsis iheyaensis sp. nov., a new species of the genus Amycolatopsis isolated from soil in Iheya island, Japan.</title>
        <authorList>
            <person name="Ngamcharungchit C."/>
            <person name="Kanto H."/>
            <person name="Take A."/>
            <person name="Intra B."/>
            <person name="Matsumoto A."/>
            <person name="Panbangred W."/>
            <person name="Inahashi Y."/>
        </authorList>
    </citation>
    <scope>NUCLEOTIDE SEQUENCE</scope>
    <source>
        <strain evidence="3">OK19-0408</strain>
    </source>
</reference>
<protein>
    <submittedName>
        <fullName evidence="3">Zinc ribbon domain-containing protein</fullName>
    </submittedName>
</protein>
<dbReference type="Pfam" id="PF13408">
    <property type="entry name" value="Zn_ribbon_recom"/>
    <property type="match status" value="1"/>
</dbReference>
<feature type="region of interest" description="Disordered" evidence="1">
    <location>
        <begin position="1"/>
        <end position="104"/>
    </location>
</feature>
<proteinExistence type="predicted"/>
<feature type="region of interest" description="Disordered" evidence="1">
    <location>
        <begin position="219"/>
        <end position="257"/>
    </location>
</feature>